<proteinExistence type="predicted"/>
<accession>A0A8D8GEY1</accession>
<dbReference type="AlphaFoldDB" id="A0A8D8GEY1"/>
<feature type="region of interest" description="Disordered" evidence="1">
    <location>
        <begin position="67"/>
        <end position="101"/>
    </location>
</feature>
<dbReference type="EMBL" id="HBUE01149809">
    <property type="protein sequence ID" value="CAG6504643.1"/>
    <property type="molecule type" value="Transcribed_RNA"/>
</dbReference>
<reference evidence="2" key="1">
    <citation type="submission" date="2021-05" db="EMBL/GenBank/DDBJ databases">
        <authorList>
            <person name="Alioto T."/>
            <person name="Alioto T."/>
            <person name="Gomez Garrido J."/>
        </authorList>
    </citation>
    <scope>NUCLEOTIDE SEQUENCE</scope>
</reference>
<dbReference type="EMBL" id="HBUE01254785">
    <property type="protein sequence ID" value="CAG6555919.1"/>
    <property type="molecule type" value="Transcribed_RNA"/>
</dbReference>
<evidence type="ECO:0000313" key="2">
    <source>
        <dbReference type="EMBL" id="CAG6504643.1"/>
    </source>
</evidence>
<name>A0A8D8GEY1_CULPI</name>
<sequence length="101" mass="11292">MFLVGLHLDAIFRQHTSIALLSTPQKSNGTVISPNKCHKNKTKNNPKFTNHLGTFSRSLRFSHPHLEAKTPLPEAPPEKLRFSRATTPAKHTCSGPMLDEH</sequence>
<organism evidence="2">
    <name type="scientific">Culex pipiens</name>
    <name type="common">House mosquito</name>
    <dbReference type="NCBI Taxonomy" id="7175"/>
    <lineage>
        <taxon>Eukaryota</taxon>
        <taxon>Metazoa</taxon>
        <taxon>Ecdysozoa</taxon>
        <taxon>Arthropoda</taxon>
        <taxon>Hexapoda</taxon>
        <taxon>Insecta</taxon>
        <taxon>Pterygota</taxon>
        <taxon>Neoptera</taxon>
        <taxon>Endopterygota</taxon>
        <taxon>Diptera</taxon>
        <taxon>Nematocera</taxon>
        <taxon>Culicoidea</taxon>
        <taxon>Culicidae</taxon>
        <taxon>Culicinae</taxon>
        <taxon>Culicini</taxon>
        <taxon>Culex</taxon>
        <taxon>Culex</taxon>
    </lineage>
</organism>
<evidence type="ECO:0000256" key="1">
    <source>
        <dbReference type="SAM" id="MobiDB-lite"/>
    </source>
</evidence>
<feature type="region of interest" description="Disordered" evidence="1">
    <location>
        <begin position="25"/>
        <end position="50"/>
    </location>
</feature>
<protein>
    <submittedName>
        <fullName evidence="2">(northern house mosquito) hypothetical protein</fullName>
    </submittedName>
</protein>